<evidence type="ECO:0000313" key="1">
    <source>
        <dbReference type="EMBL" id="TFK68844.1"/>
    </source>
</evidence>
<keyword evidence="2" id="KW-1185">Reference proteome</keyword>
<proteinExistence type="predicted"/>
<dbReference type="EMBL" id="ML208343">
    <property type="protein sequence ID" value="TFK68844.1"/>
    <property type="molecule type" value="Genomic_DNA"/>
</dbReference>
<evidence type="ECO:0000313" key="2">
    <source>
        <dbReference type="Proteomes" id="UP000308600"/>
    </source>
</evidence>
<accession>A0ACD3AT63</accession>
<reference evidence="1 2" key="1">
    <citation type="journal article" date="2019" name="Nat. Ecol. Evol.">
        <title>Megaphylogeny resolves global patterns of mushroom evolution.</title>
        <authorList>
            <person name="Varga T."/>
            <person name="Krizsan K."/>
            <person name="Foldi C."/>
            <person name="Dima B."/>
            <person name="Sanchez-Garcia M."/>
            <person name="Sanchez-Ramirez S."/>
            <person name="Szollosi G.J."/>
            <person name="Szarkandi J.G."/>
            <person name="Papp V."/>
            <person name="Albert L."/>
            <person name="Andreopoulos W."/>
            <person name="Angelini C."/>
            <person name="Antonin V."/>
            <person name="Barry K.W."/>
            <person name="Bougher N.L."/>
            <person name="Buchanan P."/>
            <person name="Buyck B."/>
            <person name="Bense V."/>
            <person name="Catcheside P."/>
            <person name="Chovatia M."/>
            <person name="Cooper J."/>
            <person name="Damon W."/>
            <person name="Desjardin D."/>
            <person name="Finy P."/>
            <person name="Geml J."/>
            <person name="Haridas S."/>
            <person name="Hughes K."/>
            <person name="Justo A."/>
            <person name="Karasinski D."/>
            <person name="Kautmanova I."/>
            <person name="Kiss B."/>
            <person name="Kocsube S."/>
            <person name="Kotiranta H."/>
            <person name="LaButti K.M."/>
            <person name="Lechner B.E."/>
            <person name="Liimatainen K."/>
            <person name="Lipzen A."/>
            <person name="Lukacs Z."/>
            <person name="Mihaltcheva S."/>
            <person name="Morgado L.N."/>
            <person name="Niskanen T."/>
            <person name="Noordeloos M.E."/>
            <person name="Ohm R.A."/>
            <person name="Ortiz-Santana B."/>
            <person name="Ovrebo C."/>
            <person name="Racz N."/>
            <person name="Riley R."/>
            <person name="Savchenko A."/>
            <person name="Shiryaev A."/>
            <person name="Soop K."/>
            <person name="Spirin V."/>
            <person name="Szebenyi C."/>
            <person name="Tomsovsky M."/>
            <person name="Tulloss R.E."/>
            <person name="Uehling J."/>
            <person name="Grigoriev I.V."/>
            <person name="Vagvolgyi C."/>
            <person name="Papp T."/>
            <person name="Martin F.M."/>
            <person name="Miettinen O."/>
            <person name="Hibbett D.S."/>
            <person name="Nagy L.G."/>
        </authorList>
    </citation>
    <scope>NUCLEOTIDE SEQUENCE [LARGE SCALE GENOMIC DNA]</scope>
    <source>
        <strain evidence="1 2">NL-1719</strain>
    </source>
</reference>
<gene>
    <name evidence="1" type="ORF">BDN72DRAFT_858142</name>
</gene>
<protein>
    <submittedName>
        <fullName evidence="1">Uncharacterized protein</fullName>
    </submittedName>
</protein>
<name>A0ACD3AT63_9AGAR</name>
<organism evidence="1 2">
    <name type="scientific">Pluteus cervinus</name>
    <dbReference type="NCBI Taxonomy" id="181527"/>
    <lineage>
        <taxon>Eukaryota</taxon>
        <taxon>Fungi</taxon>
        <taxon>Dikarya</taxon>
        <taxon>Basidiomycota</taxon>
        <taxon>Agaricomycotina</taxon>
        <taxon>Agaricomycetes</taxon>
        <taxon>Agaricomycetidae</taxon>
        <taxon>Agaricales</taxon>
        <taxon>Pluteineae</taxon>
        <taxon>Pluteaceae</taxon>
        <taxon>Pluteus</taxon>
    </lineage>
</organism>
<dbReference type="Proteomes" id="UP000308600">
    <property type="component" value="Unassembled WGS sequence"/>
</dbReference>
<sequence length="299" mass="33241">MSSQANSLSRSSSTSSTSSEATVRPTRPQSSVDPDSDGNRTNSCEDSDTISKISLYFDSKSVRSLSLIDEEFEDVSEFPSDIHLILSTKVFPPTDCQFIETEDQFIICPAQIHVNLSEAIHSRWLSEGVSMPIIRVLGVTCVETEPCIAGYEFKVQYSTSAVNYSNHRDEGMKEKYPHLPSLAPSCMKPQRGVCIDLAWALKYLDSDTSSTEEDTDSKEASVSASGELVTGWFTNIWIPIPSWLFANETERTFKVTTEAWLCAESEIGMDGAVYLEGKEQCDKVYHETTMTAARLDYLP</sequence>